<dbReference type="EC" id="2.7.13.3" evidence="2"/>
<dbReference type="Gene3D" id="3.30.565.10">
    <property type="entry name" value="Histidine kinase-like ATPase, C-terminal domain"/>
    <property type="match status" value="1"/>
</dbReference>
<sequence length="331" mass="37841">MLTDVFIRLVAAIMLIILINANDITTSSVVVSICTFLFLEITILIPKRKLADALIFVPFVVCLIFLIIRKPTNFPIYLAFLLLSLIFTYVSTILYEEVITYKQKLYKTRDDSVEIESLLKNKNKHLVLEQDQQIHLATLNERNRIAREIHDNVGHMLSRAILLLGAIKTMNSDENIMPQLEMLSNTLDESMEKMRNSVHDLRDDSIDLAKNFDDIIKELTDFQVSTELDFENNLPKEVKFSLIGILKEGVTNIIKHSKGDKVSIILHQNRNFCTLTISDNGELDSDIKKMIQSGIFEGIGLENIRQRANACNGDAYFYCNDGFTIFARLNF</sequence>
<gene>
    <name evidence="12" type="ORF">SAMN05216544_0299</name>
</gene>
<dbReference type="InterPro" id="IPR011712">
    <property type="entry name" value="Sig_transdc_His_kin_sub3_dim/P"/>
</dbReference>
<feature type="domain" description="Histidine kinase/HSP90-like ATPase" evidence="10">
    <location>
        <begin position="242"/>
        <end position="329"/>
    </location>
</feature>
<evidence type="ECO:0000256" key="4">
    <source>
        <dbReference type="ARBA" id="ARBA00022679"/>
    </source>
</evidence>
<accession>A0A1G9TCH4</accession>
<dbReference type="Gene3D" id="1.20.5.1930">
    <property type="match status" value="1"/>
</dbReference>
<feature type="transmembrane region" description="Helical" evidence="9">
    <location>
        <begin position="50"/>
        <end position="68"/>
    </location>
</feature>
<evidence type="ECO:0000313" key="13">
    <source>
        <dbReference type="Proteomes" id="UP000187651"/>
    </source>
</evidence>
<dbReference type="GO" id="GO:0016020">
    <property type="term" value="C:membrane"/>
    <property type="evidence" value="ECO:0007669"/>
    <property type="project" value="InterPro"/>
</dbReference>
<dbReference type="InterPro" id="IPR036890">
    <property type="entry name" value="HATPase_C_sf"/>
</dbReference>
<feature type="transmembrane region" description="Helical" evidence="9">
    <location>
        <begin position="74"/>
        <end position="95"/>
    </location>
</feature>
<evidence type="ECO:0000259" key="10">
    <source>
        <dbReference type="Pfam" id="PF02518"/>
    </source>
</evidence>
<dbReference type="GO" id="GO:0005524">
    <property type="term" value="F:ATP binding"/>
    <property type="evidence" value="ECO:0007669"/>
    <property type="project" value="UniProtKB-KW"/>
</dbReference>
<dbReference type="InterPro" id="IPR050482">
    <property type="entry name" value="Sensor_HK_TwoCompSys"/>
</dbReference>
<protein>
    <recommendedName>
        <fullName evidence="2">histidine kinase</fullName>
        <ecNumber evidence="2">2.7.13.3</ecNumber>
    </recommendedName>
</protein>
<keyword evidence="9" id="KW-1133">Transmembrane helix</keyword>
<dbReference type="PANTHER" id="PTHR24421">
    <property type="entry name" value="NITRATE/NITRITE SENSOR PROTEIN NARX-RELATED"/>
    <property type="match status" value="1"/>
</dbReference>
<evidence type="ECO:0000256" key="9">
    <source>
        <dbReference type="SAM" id="Phobius"/>
    </source>
</evidence>
<dbReference type="InterPro" id="IPR003594">
    <property type="entry name" value="HATPase_dom"/>
</dbReference>
<feature type="transmembrane region" description="Helical" evidence="9">
    <location>
        <begin position="6"/>
        <end position="38"/>
    </location>
</feature>
<evidence type="ECO:0000256" key="5">
    <source>
        <dbReference type="ARBA" id="ARBA00022741"/>
    </source>
</evidence>
<feature type="domain" description="Signal transduction histidine kinase subgroup 3 dimerisation and phosphoacceptor" evidence="11">
    <location>
        <begin position="141"/>
        <end position="204"/>
    </location>
</feature>
<comment type="catalytic activity">
    <reaction evidence="1">
        <text>ATP + protein L-histidine = ADP + protein N-phospho-L-histidine.</text>
        <dbReference type="EC" id="2.7.13.3"/>
    </reaction>
</comment>
<evidence type="ECO:0000256" key="1">
    <source>
        <dbReference type="ARBA" id="ARBA00000085"/>
    </source>
</evidence>
<keyword evidence="9" id="KW-0472">Membrane</keyword>
<dbReference type="Proteomes" id="UP000187651">
    <property type="component" value="Unassembled WGS sequence"/>
</dbReference>
<evidence type="ECO:0000259" key="11">
    <source>
        <dbReference type="Pfam" id="PF07730"/>
    </source>
</evidence>
<evidence type="ECO:0000256" key="3">
    <source>
        <dbReference type="ARBA" id="ARBA00022553"/>
    </source>
</evidence>
<name>A0A1G9TCH4_9FIRM</name>
<reference evidence="13" key="1">
    <citation type="submission" date="2016-10" db="EMBL/GenBank/DDBJ databases">
        <authorList>
            <person name="Varghese N."/>
            <person name="Submissions S."/>
        </authorList>
    </citation>
    <scope>NUCLEOTIDE SEQUENCE [LARGE SCALE GENOMIC DNA]</scope>
    <source>
        <strain evidence="13">M83</strain>
    </source>
</reference>
<keyword evidence="3" id="KW-0597">Phosphoprotein</keyword>
<evidence type="ECO:0000256" key="7">
    <source>
        <dbReference type="ARBA" id="ARBA00022840"/>
    </source>
</evidence>
<dbReference type="OrthoDB" id="9781904at2"/>
<dbReference type="PANTHER" id="PTHR24421:SF10">
    <property type="entry name" value="NITRATE_NITRITE SENSOR PROTEIN NARQ"/>
    <property type="match status" value="1"/>
</dbReference>
<dbReference type="AlphaFoldDB" id="A0A1G9TCH4"/>
<dbReference type="EMBL" id="FNHZ01000001">
    <property type="protein sequence ID" value="SDM45292.1"/>
    <property type="molecule type" value="Genomic_DNA"/>
</dbReference>
<dbReference type="SUPFAM" id="SSF55874">
    <property type="entry name" value="ATPase domain of HSP90 chaperone/DNA topoisomerase II/histidine kinase"/>
    <property type="match status" value="1"/>
</dbReference>
<keyword evidence="4" id="KW-0808">Transferase</keyword>
<dbReference type="RefSeq" id="WP_083330220.1">
    <property type="nucleotide sequence ID" value="NZ_FNHZ01000001.1"/>
</dbReference>
<evidence type="ECO:0000313" key="12">
    <source>
        <dbReference type="EMBL" id="SDM45292.1"/>
    </source>
</evidence>
<dbReference type="GO" id="GO:0000155">
    <property type="term" value="F:phosphorelay sensor kinase activity"/>
    <property type="evidence" value="ECO:0007669"/>
    <property type="project" value="InterPro"/>
</dbReference>
<dbReference type="Pfam" id="PF07730">
    <property type="entry name" value="HisKA_3"/>
    <property type="match status" value="1"/>
</dbReference>
<proteinExistence type="predicted"/>
<keyword evidence="7" id="KW-0067">ATP-binding</keyword>
<keyword evidence="5" id="KW-0547">Nucleotide-binding</keyword>
<keyword evidence="9" id="KW-0812">Transmembrane</keyword>
<organism evidence="12 13">
    <name type="scientific">Lachnospira pectinoschiza</name>
    <dbReference type="NCBI Taxonomy" id="28052"/>
    <lineage>
        <taxon>Bacteria</taxon>
        <taxon>Bacillati</taxon>
        <taxon>Bacillota</taxon>
        <taxon>Clostridia</taxon>
        <taxon>Lachnospirales</taxon>
        <taxon>Lachnospiraceae</taxon>
        <taxon>Lachnospira</taxon>
    </lineage>
</organism>
<keyword evidence="6 12" id="KW-0418">Kinase</keyword>
<evidence type="ECO:0000256" key="2">
    <source>
        <dbReference type="ARBA" id="ARBA00012438"/>
    </source>
</evidence>
<dbReference type="Pfam" id="PF02518">
    <property type="entry name" value="HATPase_c"/>
    <property type="match status" value="1"/>
</dbReference>
<evidence type="ECO:0000256" key="8">
    <source>
        <dbReference type="ARBA" id="ARBA00023012"/>
    </source>
</evidence>
<keyword evidence="8" id="KW-0902">Two-component regulatory system</keyword>
<dbReference type="GO" id="GO:0046983">
    <property type="term" value="F:protein dimerization activity"/>
    <property type="evidence" value="ECO:0007669"/>
    <property type="project" value="InterPro"/>
</dbReference>
<evidence type="ECO:0000256" key="6">
    <source>
        <dbReference type="ARBA" id="ARBA00022777"/>
    </source>
</evidence>
<keyword evidence="13" id="KW-1185">Reference proteome</keyword>